<feature type="compositionally biased region" description="Basic and acidic residues" evidence="1">
    <location>
        <begin position="1"/>
        <end position="23"/>
    </location>
</feature>
<organism evidence="2 3">
    <name type="scientific">Legionella cardiaca</name>
    <dbReference type="NCBI Taxonomy" id="1071983"/>
    <lineage>
        <taxon>Bacteria</taxon>
        <taxon>Pseudomonadati</taxon>
        <taxon>Pseudomonadota</taxon>
        <taxon>Gammaproteobacteria</taxon>
        <taxon>Legionellales</taxon>
        <taxon>Legionellaceae</taxon>
        <taxon>Legionella</taxon>
    </lineage>
</organism>
<protein>
    <submittedName>
        <fullName evidence="2">Uncharacterized protein</fullName>
    </submittedName>
</protein>
<sequence length="52" mass="5934">MKKSAKDPSKTNVKENLKKEDLKNISGGRRRPSDDTWRSGEHPLFPGVGRKR</sequence>
<evidence type="ECO:0000313" key="3">
    <source>
        <dbReference type="Proteomes" id="UP001222087"/>
    </source>
</evidence>
<accession>A0ABY8AWW7</accession>
<dbReference type="Proteomes" id="UP001222087">
    <property type="component" value="Chromosome"/>
</dbReference>
<keyword evidence="3" id="KW-1185">Reference proteome</keyword>
<name>A0ABY8AWW7_9GAMM</name>
<feature type="compositionally biased region" description="Basic and acidic residues" evidence="1">
    <location>
        <begin position="31"/>
        <end position="41"/>
    </location>
</feature>
<reference evidence="2 3" key="1">
    <citation type="submission" date="2023-02" db="EMBL/GenBank/DDBJ databases">
        <title>Genome Sequence of L. cardiaca H63T.</title>
        <authorList>
            <person name="Lopez A.E."/>
            <person name="Cianciotto N.P."/>
        </authorList>
    </citation>
    <scope>NUCLEOTIDE SEQUENCE [LARGE SCALE GENOMIC DNA]</scope>
    <source>
        <strain evidence="2 3">H63</strain>
    </source>
</reference>
<gene>
    <name evidence="2" type="ORF">PXX05_04180</name>
</gene>
<feature type="region of interest" description="Disordered" evidence="1">
    <location>
        <begin position="1"/>
        <end position="52"/>
    </location>
</feature>
<evidence type="ECO:0000256" key="1">
    <source>
        <dbReference type="SAM" id="MobiDB-lite"/>
    </source>
</evidence>
<proteinExistence type="predicted"/>
<dbReference type="EMBL" id="CP119078">
    <property type="protein sequence ID" value="WED43990.1"/>
    <property type="molecule type" value="Genomic_DNA"/>
</dbReference>
<evidence type="ECO:0000313" key="2">
    <source>
        <dbReference type="EMBL" id="WED43990.1"/>
    </source>
</evidence>
<dbReference type="RefSeq" id="WP_275089805.1">
    <property type="nucleotide sequence ID" value="NZ_CP119078.1"/>
</dbReference>